<accession>A0A2P2C0K6</accession>
<feature type="transmembrane region" description="Helical" evidence="1">
    <location>
        <begin position="20"/>
        <end position="39"/>
    </location>
</feature>
<feature type="transmembrane region" description="Helical" evidence="1">
    <location>
        <begin position="46"/>
        <end position="67"/>
    </location>
</feature>
<gene>
    <name evidence="2" type="ORF">NOCA2270188</name>
</gene>
<sequence length="261" mass="27588">MSYASGVQQRRTVDVPRTIFFATLAGVMGWVTNTVIAFVTEWSGRLSWLVVPPAMVLAGVIAALATAKVDTYYPTRSSGRHPQPTPGGAPIPSRARLPFGVSLVVAALVIGVAGLGITVGVRYAVGWMTGDEPGEDRLVRAVTASDEGLSLTVEEVVQTRHFTRVTVRVDSAVPHSITLPVFNNATLVSGRGDAIEADAFRSDWSDSVAPGTTQRGVIVFSGHLADQVTSARLSFATIFGAGFEGPQSMTVPKLRLRPPSS</sequence>
<dbReference type="EMBL" id="CZKA01000020">
    <property type="protein sequence ID" value="CUR55553.1"/>
    <property type="molecule type" value="Genomic_DNA"/>
</dbReference>
<keyword evidence="1" id="KW-0472">Membrane</keyword>
<keyword evidence="1" id="KW-1133">Transmembrane helix</keyword>
<keyword evidence="1" id="KW-0812">Transmembrane</keyword>
<proteinExistence type="predicted"/>
<organism evidence="2">
    <name type="scientific">metagenome</name>
    <dbReference type="NCBI Taxonomy" id="256318"/>
    <lineage>
        <taxon>unclassified sequences</taxon>
        <taxon>metagenomes</taxon>
    </lineage>
</organism>
<feature type="transmembrane region" description="Helical" evidence="1">
    <location>
        <begin position="99"/>
        <end position="121"/>
    </location>
</feature>
<dbReference type="AlphaFoldDB" id="A0A2P2C0K6"/>
<protein>
    <submittedName>
        <fullName evidence="2">Uncharacterized protein</fullName>
    </submittedName>
</protein>
<name>A0A2P2C0K6_9ZZZZ</name>
<reference evidence="2" key="1">
    <citation type="submission" date="2015-08" db="EMBL/GenBank/DDBJ databases">
        <authorList>
            <person name="Babu N.S."/>
            <person name="Beckwith C.J."/>
            <person name="Beseler K.G."/>
            <person name="Brison A."/>
            <person name="Carone J.V."/>
            <person name="Caskin T.P."/>
            <person name="Diamond M."/>
            <person name="Durham M.E."/>
            <person name="Foxe J.M."/>
            <person name="Go M."/>
            <person name="Henderson B.A."/>
            <person name="Jones I.B."/>
            <person name="McGettigan J.A."/>
            <person name="Micheletti S.J."/>
            <person name="Nasrallah M.E."/>
            <person name="Ortiz D."/>
            <person name="Piller C.R."/>
            <person name="Privatt S.R."/>
            <person name="Schneider S.L."/>
            <person name="Sharp S."/>
            <person name="Smith T.C."/>
            <person name="Stanton J.D."/>
            <person name="Ullery H.E."/>
            <person name="Wilson R.J."/>
            <person name="Serrano M.G."/>
            <person name="Buck G."/>
            <person name="Lee V."/>
            <person name="Wang Y."/>
            <person name="Carvalho R."/>
            <person name="Voegtly L."/>
            <person name="Shi R."/>
            <person name="Duckworth R."/>
            <person name="Johnson A."/>
            <person name="Loviza R."/>
            <person name="Walstead R."/>
            <person name="Shah Z."/>
            <person name="Kiflezghi M."/>
            <person name="Wade K."/>
            <person name="Ball S.L."/>
            <person name="Bradley K.W."/>
            <person name="Asai D.J."/>
            <person name="Bowman C.A."/>
            <person name="Russell D.A."/>
            <person name="Pope W.H."/>
            <person name="Jacobs-Sera D."/>
            <person name="Hendrix R.W."/>
            <person name="Hatfull G.F."/>
        </authorList>
    </citation>
    <scope>NUCLEOTIDE SEQUENCE</scope>
</reference>
<evidence type="ECO:0000313" key="2">
    <source>
        <dbReference type="EMBL" id="CUR55553.1"/>
    </source>
</evidence>
<evidence type="ECO:0000256" key="1">
    <source>
        <dbReference type="SAM" id="Phobius"/>
    </source>
</evidence>